<dbReference type="PANTHER" id="PTHR48071">
    <property type="entry name" value="SRCR DOMAIN-CONTAINING PROTEIN"/>
    <property type="match status" value="1"/>
</dbReference>
<dbReference type="Pfam" id="PF00530">
    <property type="entry name" value="SRCR"/>
    <property type="match status" value="3"/>
</dbReference>
<accession>A0A3P8NJB2</accession>
<evidence type="ECO:0000259" key="11">
    <source>
        <dbReference type="PROSITE" id="PS50240"/>
    </source>
</evidence>
<feature type="disulfide bond" evidence="9">
    <location>
        <begin position="50"/>
        <end position="114"/>
    </location>
</feature>
<keyword evidence="6" id="KW-0378">Hydrolase</keyword>
<dbReference type="InterPro" id="IPR043504">
    <property type="entry name" value="Peptidase_S1_PA_chymotrypsin"/>
</dbReference>
<dbReference type="PRINTS" id="PR00258">
    <property type="entry name" value="SPERACTRCPTR"/>
</dbReference>
<dbReference type="FunFam" id="3.10.250.10:FF:000002">
    <property type="entry name" value="Scavenger receptor cysteine-rich type 1 protein M130"/>
    <property type="match status" value="2"/>
</dbReference>
<dbReference type="PROSITE" id="PS50287">
    <property type="entry name" value="SRCR_2"/>
    <property type="match status" value="3"/>
</dbReference>
<dbReference type="InterPro" id="IPR009003">
    <property type="entry name" value="Peptidase_S1_PA"/>
</dbReference>
<keyword evidence="5" id="KW-0677">Repeat</keyword>
<keyword evidence="3" id="KW-0645">Protease</keyword>
<evidence type="ECO:0000256" key="9">
    <source>
        <dbReference type="PROSITE-ProRule" id="PRU00196"/>
    </source>
</evidence>
<dbReference type="GO" id="GO:0005886">
    <property type="term" value="C:plasma membrane"/>
    <property type="evidence" value="ECO:0007669"/>
    <property type="project" value="TreeGrafter"/>
</dbReference>
<comment type="caution">
    <text evidence="9">Lacks conserved residue(s) required for the propagation of feature annotation.</text>
</comment>
<reference evidence="13" key="2">
    <citation type="submission" date="2025-08" db="UniProtKB">
        <authorList>
            <consortium name="Ensembl"/>
        </authorList>
    </citation>
    <scope>IDENTIFICATION</scope>
</reference>
<dbReference type="InterPro" id="IPR001254">
    <property type="entry name" value="Trypsin_dom"/>
</dbReference>
<dbReference type="SUPFAM" id="SSF50494">
    <property type="entry name" value="Trypsin-like serine proteases"/>
    <property type="match status" value="1"/>
</dbReference>
<evidence type="ECO:0000256" key="2">
    <source>
        <dbReference type="ARBA" id="ARBA00022525"/>
    </source>
</evidence>
<dbReference type="Bgee" id="ENSACLG00000003281">
    <property type="expression patterns" value="Expressed in anal fin and 2 other cell types or tissues"/>
</dbReference>
<feature type="disulfide bond" evidence="9">
    <location>
        <begin position="155"/>
        <end position="219"/>
    </location>
</feature>
<dbReference type="GeneTree" id="ENSGT00950000183145"/>
<dbReference type="PROSITE" id="PS50240">
    <property type="entry name" value="TRYPSIN_DOM"/>
    <property type="match status" value="1"/>
</dbReference>
<reference evidence="13" key="1">
    <citation type="submission" date="2018-05" db="EMBL/GenBank/DDBJ databases">
        <authorList>
            <person name="Datahose"/>
        </authorList>
    </citation>
    <scope>NUCLEOTIDE SEQUENCE</scope>
</reference>
<evidence type="ECO:0000256" key="8">
    <source>
        <dbReference type="ARBA" id="ARBA00023180"/>
    </source>
</evidence>
<dbReference type="Gene3D" id="2.40.10.10">
    <property type="entry name" value="Trypsin-like serine proteases"/>
    <property type="match status" value="1"/>
</dbReference>
<feature type="disulfide bond" evidence="9">
    <location>
        <begin position="63"/>
        <end position="124"/>
    </location>
</feature>
<keyword evidence="8" id="KW-0325">Glycoprotein</keyword>
<dbReference type="FunFam" id="3.10.250.10:FF:000009">
    <property type="entry name" value="WC1"/>
    <property type="match status" value="1"/>
</dbReference>
<keyword evidence="2" id="KW-0964">Secreted</keyword>
<dbReference type="STRING" id="8154.ENSACLP00000004890"/>
<evidence type="ECO:0000256" key="10">
    <source>
        <dbReference type="SAM" id="SignalP"/>
    </source>
</evidence>
<feature type="domain" description="SRCR" evidence="12">
    <location>
        <begin position="129"/>
        <end position="230"/>
    </location>
</feature>
<dbReference type="RefSeq" id="XP_026018559.1">
    <property type="nucleotide sequence ID" value="XM_026162774.1"/>
</dbReference>
<dbReference type="SUPFAM" id="SSF56487">
    <property type="entry name" value="SRCR-like"/>
    <property type="match status" value="3"/>
</dbReference>
<dbReference type="Proteomes" id="UP000265100">
    <property type="component" value="Chromosome 3"/>
</dbReference>
<feature type="disulfide bond" evidence="9">
    <location>
        <begin position="199"/>
        <end position="209"/>
    </location>
</feature>
<feature type="domain" description="SRCR" evidence="12">
    <location>
        <begin position="24"/>
        <end position="125"/>
    </location>
</feature>
<evidence type="ECO:0000256" key="5">
    <source>
        <dbReference type="ARBA" id="ARBA00022737"/>
    </source>
</evidence>
<dbReference type="InterPro" id="IPR001314">
    <property type="entry name" value="Peptidase_S1A"/>
</dbReference>
<evidence type="ECO:0000313" key="13">
    <source>
        <dbReference type="Ensembl" id="ENSACLP00000004890.2"/>
    </source>
</evidence>
<dbReference type="PANTHER" id="PTHR48071:SF15">
    <property type="entry name" value="SRCR DOMAIN-CONTAINING PROTEIN"/>
    <property type="match status" value="1"/>
</dbReference>
<feature type="disulfide bond" evidence="9">
    <location>
        <begin position="168"/>
        <end position="229"/>
    </location>
</feature>
<keyword evidence="7 9" id="KW-1015">Disulfide bond</keyword>
<dbReference type="AlphaFoldDB" id="A0A3P8NJB2"/>
<dbReference type="GO" id="GO:0005615">
    <property type="term" value="C:extracellular space"/>
    <property type="evidence" value="ECO:0007669"/>
    <property type="project" value="TreeGrafter"/>
</dbReference>
<dbReference type="CDD" id="cd00190">
    <property type="entry name" value="Tryp_SPc"/>
    <property type="match status" value="1"/>
</dbReference>
<dbReference type="Gene3D" id="3.10.250.10">
    <property type="entry name" value="SRCR-like domain"/>
    <property type="match status" value="3"/>
</dbReference>
<feature type="domain" description="SRCR" evidence="12">
    <location>
        <begin position="233"/>
        <end position="335"/>
    </location>
</feature>
<evidence type="ECO:0000256" key="3">
    <source>
        <dbReference type="ARBA" id="ARBA00022670"/>
    </source>
</evidence>
<evidence type="ECO:0000313" key="14">
    <source>
        <dbReference type="Proteomes" id="UP000265100"/>
    </source>
</evidence>
<evidence type="ECO:0000259" key="12">
    <source>
        <dbReference type="PROSITE" id="PS50287"/>
    </source>
</evidence>
<evidence type="ECO:0000256" key="4">
    <source>
        <dbReference type="ARBA" id="ARBA00022729"/>
    </source>
</evidence>
<dbReference type="GeneID" id="113019224"/>
<dbReference type="GO" id="GO:0004252">
    <property type="term" value="F:serine-type endopeptidase activity"/>
    <property type="evidence" value="ECO:0007669"/>
    <property type="project" value="InterPro"/>
</dbReference>
<feature type="signal peptide" evidence="10">
    <location>
        <begin position="1"/>
        <end position="23"/>
    </location>
</feature>
<dbReference type="OMA" id="VMENMIC"/>
<evidence type="ECO:0000256" key="6">
    <source>
        <dbReference type="ARBA" id="ARBA00022801"/>
    </source>
</evidence>
<sequence length="635" mass="68133">MALQQLVCRFNLMILLFCKGTLTIRLTGSGSTRCSGRVEVYHSNSWGTVCLDGWDLNDAQVVCRELNCGSALKVPESAHFGGGTGQIWLDHVTCSGNESSLTECQHSGFGSNTCEHGQDAAVICSAVPVILTGSGSTRCSGRVDVYHNNSWGTVCDDGWGLNDAQVVCRQLNCGSALEVPRSAHFGAGTGQIWLDHVTCSGSESSLTECQHSGFGSNTCEHGQDAAVICSDLIRLAGSGSTRCSGRVEIFHNNIWGTVSDYNWNLNDAQVVCRQLNCGSALENPQFGHFGAGTGQIWLSAVTCSGNESSLTECQHSEWGNNYNGHHYYDAGVICSACGRAVENSGSGPWQVSINHNGQFWCGGSLITNQWVLTAASCISHNLTEVHLSCHTQSDLTSGEVSLTVEDIICHPAFNNSTYENNICLLKLLAPVTFTDYIQPICLASQNSTFYNGTSSWVTDFSKTGNSSFPNILQEVNAPVVGNNECQCYYKGDKAITENMICAVLQARKDSCQGNPGGPLMTKTGFAWVQSGVVSTDNGCAQPVRPAVFTRVSEYQNWINDTVTGMKPNFVTFTSLGTDTDLYFTCPTLSPPTVPTTSSTDDSVFDSGENLTHFTHFASLCLFAVLLHVVVTSSGM</sequence>
<feature type="disulfide bond" evidence="9">
    <location>
        <begin position="94"/>
        <end position="104"/>
    </location>
</feature>
<name>A0A3P8NJB2_ASTCA</name>
<dbReference type="PRINTS" id="PR00722">
    <property type="entry name" value="CHYMOTRYPSIN"/>
</dbReference>
<dbReference type="SMART" id="SM00020">
    <property type="entry name" value="Tryp_SPc"/>
    <property type="match status" value="1"/>
</dbReference>
<evidence type="ECO:0000256" key="1">
    <source>
        <dbReference type="ARBA" id="ARBA00004613"/>
    </source>
</evidence>
<dbReference type="GO" id="GO:0031638">
    <property type="term" value="P:zymogen activation"/>
    <property type="evidence" value="ECO:0007669"/>
    <property type="project" value="TreeGrafter"/>
</dbReference>
<dbReference type="FunFam" id="2.40.10.10:FF:000024">
    <property type="entry name" value="Serine protease 53"/>
    <property type="match status" value="1"/>
</dbReference>
<feature type="chain" id="PRO_5044305081" evidence="10">
    <location>
        <begin position="24"/>
        <end position="635"/>
    </location>
</feature>
<feature type="domain" description="Peptidase S1" evidence="11">
    <location>
        <begin position="332"/>
        <end position="563"/>
    </location>
</feature>
<organism evidence="13 14">
    <name type="scientific">Astatotilapia calliptera</name>
    <name type="common">Eastern happy</name>
    <name type="synonym">Chromis callipterus</name>
    <dbReference type="NCBI Taxonomy" id="8154"/>
    <lineage>
        <taxon>Eukaryota</taxon>
        <taxon>Metazoa</taxon>
        <taxon>Chordata</taxon>
        <taxon>Craniata</taxon>
        <taxon>Vertebrata</taxon>
        <taxon>Euteleostomi</taxon>
        <taxon>Actinopterygii</taxon>
        <taxon>Neopterygii</taxon>
        <taxon>Teleostei</taxon>
        <taxon>Neoteleostei</taxon>
        <taxon>Acanthomorphata</taxon>
        <taxon>Ovalentaria</taxon>
        <taxon>Cichlomorphae</taxon>
        <taxon>Cichliformes</taxon>
        <taxon>Cichlidae</taxon>
        <taxon>African cichlids</taxon>
        <taxon>Pseudocrenilabrinae</taxon>
        <taxon>Haplochromini</taxon>
        <taxon>Astatotilapia</taxon>
    </lineage>
</organism>
<dbReference type="Pfam" id="PF00089">
    <property type="entry name" value="Trypsin"/>
    <property type="match status" value="1"/>
</dbReference>
<dbReference type="InterPro" id="IPR036772">
    <property type="entry name" value="SRCR-like_dom_sf"/>
</dbReference>
<evidence type="ECO:0000256" key="7">
    <source>
        <dbReference type="ARBA" id="ARBA00023157"/>
    </source>
</evidence>
<protein>
    <submittedName>
        <fullName evidence="13">Uncharacterized protein</fullName>
    </submittedName>
</protein>
<dbReference type="SMART" id="SM00202">
    <property type="entry name" value="SR"/>
    <property type="match status" value="3"/>
</dbReference>
<dbReference type="Ensembl" id="ENSACLT00000004986.2">
    <property type="protein sequence ID" value="ENSACLP00000004890.2"/>
    <property type="gene ID" value="ENSACLG00000003281.2"/>
</dbReference>
<keyword evidence="14" id="KW-1185">Reference proteome</keyword>
<feature type="disulfide bond" evidence="9">
    <location>
        <begin position="303"/>
        <end position="313"/>
    </location>
</feature>
<dbReference type="InterPro" id="IPR001190">
    <property type="entry name" value="SRCR"/>
</dbReference>
<keyword evidence="4 10" id="KW-0732">Signal</keyword>
<reference evidence="13" key="3">
    <citation type="submission" date="2025-09" db="UniProtKB">
        <authorList>
            <consortium name="Ensembl"/>
        </authorList>
    </citation>
    <scope>IDENTIFICATION</scope>
</reference>
<proteinExistence type="predicted"/>
<comment type="subcellular location">
    <subcellularLocation>
        <location evidence="1">Secreted</location>
    </subcellularLocation>
</comment>